<dbReference type="Pfam" id="PF12776">
    <property type="entry name" value="Myb_DNA-bind_3"/>
    <property type="match status" value="1"/>
</dbReference>
<feature type="region of interest" description="Disordered" evidence="1">
    <location>
        <begin position="1"/>
        <end position="23"/>
    </location>
</feature>
<name>A0A3L6PWN3_PANMI</name>
<feature type="compositionally biased region" description="Basic and acidic residues" evidence="1">
    <location>
        <begin position="1"/>
        <end position="18"/>
    </location>
</feature>
<gene>
    <name evidence="3" type="ORF">C2845_PM16G01290</name>
</gene>
<accession>A0A3L6PWN3</accession>
<sequence length="155" mass="18219">MASKDGTDERKGKGEKGKPRAHWSDAQTKFLVSMMEYHLSARYRGQNGWTKEGWNCMATRLNNKYPVSKFSVAQIKDREQRLKKDHNIVKSIVSKTRFGWNPEIKMVTTIDEKWNELSEEQQKWRNRTFPYYDDLQGSRREAAEGQQMDSQIRAA</sequence>
<evidence type="ECO:0000256" key="1">
    <source>
        <dbReference type="SAM" id="MobiDB-lite"/>
    </source>
</evidence>
<evidence type="ECO:0000259" key="2">
    <source>
        <dbReference type="Pfam" id="PF12776"/>
    </source>
</evidence>
<dbReference type="InterPro" id="IPR024752">
    <property type="entry name" value="Myb/SANT-like_dom"/>
</dbReference>
<keyword evidence="4" id="KW-1185">Reference proteome</keyword>
<evidence type="ECO:0000313" key="4">
    <source>
        <dbReference type="Proteomes" id="UP000275267"/>
    </source>
</evidence>
<dbReference type="AlphaFoldDB" id="A0A3L6PWN3"/>
<evidence type="ECO:0000313" key="3">
    <source>
        <dbReference type="EMBL" id="RLM66102.1"/>
    </source>
</evidence>
<reference evidence="4" key="1">
    <citation type="journal article" date="2019" name="Nat. Commun.">
        <title>The genome of broomcorn millet.</title>
        <authorList>
            <person name="Zou C."/>
            <person name="Miki D."/>
            <person name="Li D."/>
            <person name="Tang Q."/>
            <person name="Xiao L."/>
            <person name="Rajput S."/>
            <person name="Deng P."/>
            <person name="Jia W."/>
            <person name="Huang R."/>
            <person name="Zhang M."/>
            <person name="Sun Y."/>
            <person name="Hu J."/>
            <person name="Fu X."/>
            <person name="Schnable P.S."/>
            <person name="Li F."/>
            <person name="Zhang H."/>
            <person name="Feng B."/>
            <person name="Zhu X."/>
            <person name="Liu R."/>
            <person name="Schnable J.C."/>
            <person name="Zhu J.-K."/>
            <person name="Zhang H."/>
        </authorList>
    </citation>
    <scope>NUCLEOTIDE SEQUENCE [LARGE SCALE GENOMIC DNA]</scope>
</reference>
<dbReference type="EMBL" id="PQIB02000015">
    <property type="protein sequence ID" value="RLM66102.1"/>
    <property type="molecule type" value="Genomic_DNA"/>
</dbReference>
<comment type="caution">
    <text evidence="3">The sequence shown here is derived from an EMBL/GenBank/DDBJ whole genome shotgun (WGS) entry which is preliminary data.</text>
</comment>
<dbReference type="PANTHER" id="PTHR47072:SF5">
    <property type="entry name" value="MYB_SANT-LIKE DOMAIN-CONTAINING PROTEIN"/>
    <property type="match status" value="1"/>
</dbReference>
<dbReference type="PANTHER" id="PTHR47072">
    <property type="match status" value="1"/>
</dbReference>
<dbReference type="OrthoDB" id="686198at2759"/>
<feature type="domain" description="Myb/SANT-like" evidence="2">
    <location>
        <begin position="22"/>
        <end position="116"/>
    </location>
</feature>
<organism evidence="3 4">
    <name type="scientific">Panicum miliaceum</name>
    <name type="common">Proso millet</name>
    <name type="synonym">Broomcorn millet</name>
    <dbReference type="NCBI Taxonomy" id="4540"/>
    <lineage>
        <taxon>Eukaryota</taxon>
        <taxon>Viridiplantae</taxon>
        <taxon>Streptophyta</taxon>
        <taxon>Embryophyta</taxon>
        <taxon>Tracheophyta</taxon>
        <taxon>Spermatophyta</taxon>
        <taxon>Magnoliopsida</taxon>
        <taxon>Liliopsida</taxon>
        <taxon>Poales</taxon>
        <taxon>Poaceae</taxon>
        <taxon>PACMAD clade</taxon>
        <taxon>Panicoideae</taxon>
        <taxon>Panicodae</taxon>
        <taxon>Paniceae</taxon>
        <taxon>Panicinae</taxon>
        <taxon>Panicum</taxon>
        <taxon>Panicum sect. Panicum</taxon>
    </lineage>
</organism>
<protein>
    <recommendedName>
        <fullName evidence="2">Myb/SANT-like domain-containing protein</fullName>
    </recommendedName>
</protein>
<feature type="region of interest" description="Disordered" evidence="1">
    <location>
        <begin position="135"/>
        <end position="155"/>
    </location>
</feature>
<proteinExistence type="predicted"/>
<dbReference type="Proteomes" id="UP000275267">
    <property type="component" value="Unassembled WGS sequence"/>
</dbReference>